<proteinExistence type="predicted"/>
<reference evidence="1" key="1">
    <citation type="journal article" date="2023" name="bioRxiv">
        <title>Improved chromosome-level genome assembly for marigold (Tagetes erecta).</title>
        <authorList>
            <person name="Jiang F."/>
            <person name="Yuan L."/>
            <person name="Wang S."/>
            <person name="Wang H."/>
            <person name="Xu D."/>
            <person name="Wang A."/>
            <person name="Fan W."/>
        </authorList>
    </citation>
    <scope>NUCLEOTIDE SEQUENCE</scope>
    <source>
        <strain evidence="1">WSJ</strain>
        <tissue evidence="1">Leaf</tissue>
    </source>
</reference>
<gene>
    <name evidence="1" type="ORF">QVD17_01645</name>
</gene>
<keyword evidence="2" id="KW-1185">Reference proteome</keyword>
<dbReference type="EMBL" id="JAUHHV010000001">
    <property type="protein sequence ID" value="KAK1435873.1"/>
    <property type="molecule type" value="Genomic_DNA"/>
</dbReference>
<comment type="caution">
    <text evidence="1">The sequence shown here is derived from an EMBL/GenBank/DDBJ whole genome shotgun (WGS) entry which is preliminary data.</text>
</comment>
<protein>
    <submittedName>
        <fullName evidence="1">Uncharacterized protein</fullName>
    </submittedName>
</protein>
<organism evidence="1 2">
    <name type="scientific">Tagetes erecta</name>
    <name type="common">African marigold</name>
    <dbReference type="NCBI Taxonomy" id="13708"/>
    <lineage>
        <taxon>Eukaryota</taxon>
        <taxon>Viridiplantae</taxon>
        <taxon>Streptophyta</taxon>
        <taxon>Embryophyta</taxon>
        <taxon>Tracheophyta</taxon>
        <taxon>Spermatophyta</taxon>
        <taxon>Magnoliopsida</taxon>
        <taxon>eudicotyledons</taxon>
        <taxon>Gunneridae</taxon>
        <taxon>Pentapetalae</taxon>
        <taxon>asterids</taxon>
        <taxon>campanulids</taxon>
        <taxon>Asterales</taxon>
        <taxon>Asteraceae</taxon>
        <taxon>Asteroideae</taxon>
        <taxon>Heliantheae alliance</taxon>
        <taxon>Tageteae</taxon>
        <taxon>Tagetes</taxon>
    </lineage>
</organism>
<dbReference type="Proteomes" id="UP001229421">
    <property type="component" value="Unassembled WGS sequence"/>
</dbReference>
<evidence type="ECO:0000313" key="1">
    <source>
        <dbReference type="EMBL" id="KAK1435873.1"/>
    </source>
</evidence>
<name>A0AAD8P715_TARER</name>
<dbReference type="AlphaFoldDB" id="A0AAD8P715"/>
<accession>A0AAD8P715</accession>
<evidence type="ECO:0000313" key="2">
    <source>
        <dbReference type="Proteomes" id="UP001229421"/>
    </source>
</evidence>
<sequence>MCHTSVAQRHDYNNTVLTSFLDSQNAPESVIYGFSHATNPLFHVGNDQEAGAQMATNEADSWLLSINPCYNQIDGPLNLASQEYGQFDHQMQSQGVQPQASIQPTSAGAGIIPEETFGTMNRPQEWAVKQVSFSPFNPGNLIEETVGSIPLKLNSNNLTRDTTTKFQG</sequence>